<evidence type="ECO:0000256" key="1">
    <source>
        <dbReference type="ARBA" id="ARBA00023186"/>
    </source>
</evidence>
<dbReference type="InterPro" id="IPR020945">
    <property type="entry name" value="DMSO/NO3_reduct_chaperone"/>
</dbReference>
<dbReference type="Pfam" id="PF02613">
    <property type="entry name" value="Nitrate_red_del"/>
    <property type="match status" value="1"/>
</dbReference>
<proteinExistence type="predicted"/>
<dbReference type="PANTHER" id="PTHR34227">
    <property type="entry name" value="CHAPERONE PROTEIN YCDY"/>
    <property type="match status" value="1"/>
</dbReference>
<evidence type="ECO:0000313" key="2">
    <source>
        <dbReference type="EMBL" id="SCZ45158.1"/>
    </source>
</evidence>
<name>A0A1G5P797_AFIMA</name>
<dbReference type="STRING" id="1120955.SAMN03080610_03344"/>
<gene>
    <name evidence="2" type="ORF">SAMN03080610_03344</name>
</gene>
<accession>A0A1G5P797</accession>
<dbReference type="Proteomes" id="UP000199347">
    <property type="component" value="Unassembled WGS sequence"/>
</dbReference>
<keyword evidence="3" id="KW-1185">Reference proteome</keyword>
<keyword evidence="1" id="KW-0143">Chaperone</keyword>
<dbReference type="AlphaFoldDB" id="A0A1G5P797"/>
<dbReference type="OrthoDB" id="7926125at2"/>
<dbReference type="EMBL" id="FMVW01000010">
    <property type="protein sequence ID" value="SCZ45158.1"/>
    <property type="molecule type" value="Genomic_DNA"/>
</dbReference>
<evidence type="ECO:0000313" key="3">
    <source>
        <dbReference type="Proteomes" id="UP000199347"/>
    </source>
</evidence>
<dbReference type="SUPFAM" id="SSF89155">
    <property type="entry name" value="TorD-like"/>
    <property type="match status" value="1"/>
</dbReference>
<organism evidence="2 3">
    <name type="scientific">Afifella marina DSM 2698</name>
    <dbReference type="NCBI Taxonomy" id="1120955"/>
    <lineage>
        <taxon>Bacteria</taxon>
        <taxon>Pseudomonadati</taxon>
        <taxon>Pseudomonadota</taxon>
        <taxon>Alphaproteobacteria</taxon>
        <taxon>Hyphomicrobiales</taxon>
        <taxon>Afifellaceae</taxon>
        <taxon>Afifella</taxon>
    </lineage>
</organism>
<protein>
    <submittedName>
        <fullName evidence="2">TorA specific chaperone</fullName>
    </submittedName>
</protein>
<dbReference type="InterPro" id="IPR050289">
    <property type="entry name" value="TorD/DmsD_chaperones"/>
</dbReference>
<dbReference type="RefSeq" id="WP_092815996.1">
    <property type="nucleotide sequence ID" value="NZ_FMVW01000010.1"/>
</dbReference>
<dbReference type="Gene3D" id="1.10.3480.10">
    <property type="entry name" value="TorD-like"/>
    <property type="match status" value="1"/>
</dbReference>
<reference evidence="2 3" key="1">
    <citation type="submission" date="2016-10" db="EMBL/GenBank/DDBJ databases">
        <authorList>
            <person name="de Groot N.N."/>
        </authorList>
    </citation>
    <scope>NUCLEOTIDE SEQUENCE [LARGE SCALE GENOMIC DNA]</scope>
    <source>
        <strain evidence="2 3">DSM 2698</strain>
    </source>
</reference>
<dbReference type="PANTHER" id="PTHR34227:SF1">
    <property type="entry name" value="DIMETHYL SULFOXIDE REDUCTASE CHAPERONE-RELATED"/>
    <property type="match status" value="1"/>
</dbReference>
<dbReference type="InterPro" id="IPR036411">
    <property type="entry name" value="TorD-like_sf"/>
</dbReference>
<sequence>MTDLGTTRPGAHEASAPGFGRDEETIFVADWLSGLFIAPLDEGAIEAYRSGPAAALLFEIAEAFGCPEAGRRLDAVLASGEAHAVAGELSRQYTRLFDGLGGPQTIALYESATRGGHRLFQEPFAEMQAVLRHLDVAVGQACPEPADHLSIELAAFAAAMRQGDGVMAAALAQRLNGWVPPLAEAIAKADPEGFYGAAGLILAGFLRTLSCH</sequence>